<evidence type="ECO:0000313" key="4">
    <source>
        <dbReference type="EMBL" id="CAH1239271.1"/>
    </source>
</evidence>
<evidence type="ECO:0000256" key="1">
    <source>
        <dbReference type="SAM" id="MobiDB-lite"/>
    </source>
</evidence>
<accession>A0A8J9YRP8</accession>
<feature type="signal peptide" evidence="3">
    <location>
        <begin position="1"/>
        <end position="17"/>
    </location>
</feature>
<name>A0A8J9YRP8_BRALA</name>
<sequence length="363" mass="40090">MLLVFILLVVMTTDVTPITHRHVGPVLAPRIMVPGDESEDSGESGDGDNQLTSDPDGGHQLTSDPDGDHELTSDPNGYQQLTSEPAFQPTVASDRSPGTISAEKDDEEDFLTYKDAEETKEVLSTGVAETVSFTDRPHTTIASTVRTNGYISTAQQRTVGVLSSKTKRTSGDNRGRESNVTKDEVSFCPAFCCSSNVTCRYDFEVLPICACNKAGPYETCELSNGDNPIWADVLKMAPDRKRGVCMELWDRDQNNVTRYRLHCHVTGVQDFTYTSVHWNASVPNDAQDKNLPNQRPCLMFIHTAGPPLRNKTAMDETLQYAGFAMIFVFIGVIMCCCRNQETTDEDEPLERKASDAWVDQVLG</sequence>
<reference evidence="4" key="1">
    <citation type="submission" date="2022-01" db="EMBL/GenBank/DDBJ databases">
        <authorList>
            <person name="Braso-Vives M."/>
        </authorList>
    </citation>
    <scope>NUCLEOTIDE SEQUENCE</scope>
</reference>
<protein>
    <submittedName>
        <fullName evidence="4">Hypp5778 protein</fullName>
    </submittedName>
</protein>
<evidence type="ECO:0000313" key="5">
    <source>
        <dbReference type="Proteomes" id="UP000838412"/>
    </source>
</evidence>
<feature type="region of interest" description="Disordered" evidence="1">
    <location>
        <begin position="29"/>
        <end position="108"/>
    </location>
</feature>
<keyword evidence="5" id="KW-1185">Reference proteome</keyword>
<evidence type="ECO:0000256" key="3">
    <source>
        <dbReference type="SAM" id="SignalP"/>
    </source>
</evidence>
<feature type="transmembrane region" description="Helical" evidence="2">
    <location>
        <begin position="318"/>
        <end position="337"/>
    </location>
</feature>
<keyword evidence="2" id="KW-0472">Membrane</keyword>
<gene>
    <name evidence="4" type="primary">Hypp5778</name>
    <name evidence="4" type="ORF">BLAG_LOCUS3621</name>
</gene>
<organism evidence="4 5">
    <name type="scientific">Branchiostoma lanceolatum</name>
    <name type="common">Common lancelet</name>
    <name type="synonym">Amphioxus lanceolatum</name>
    <dbReference type="NCBI Taxonomy" id="7740"/>
    <lineage>
        <taxon>Eukaryota</taxon>
        <taxon>Metazoa</taxon>
        <taxon>Chordata</taxon>
        <taxon>Cephalochordata</taxon>
        <taxon>Leptocardii</taxon>
        <taxon>Amphioxiformes</taxon>
        <taxon>Branchiostomatidae</taxon>
        <taxon>Branchiostoma</taxon>
    </lineage>
</organism>
<proteinExistence type="predicted"/>
<feature type="compositionally biased region" description="Polar residues" evidence="1">
    <location>
        <begin position="73"/>
        <end position="99"/>
    </location>
</feature>
<feature type="compositionally biased region" description="Acidic residues" evidence="1">
    <location>
        <begin position="36"/>
        <end position="46"/>
    </location>
</feature>
<dbReference type="OrthoDB" id="10361927at2759"/>
<keyword evidence="2" id="KW-0812">Transmembrane</keyword>
<feature type="chain" id="PRO_5035439267" evidence="3">
    <location>
        <begin position="18"/>
        <end position="363"/>
    </location>
</feature>
<dbReference type="AlphaFoldDB" id="A0A8J9YRP8"/>
<keyword evidence="2" id="KW-1133">Transmembrane helix</keyword>
<dbReference type="Proteomes" id="UP000838412">
    <property type="component" value="Chromosome 11"/>
</dbReference>
<evidence type="ECO:0000256" key="2">
    <source>
        <dbReference type="SAM" id="Phobius"/>
    </source>
</evidence>
<dbReference type="EMBL" id="OV696696">
    <property type="protein sequence ID" value="CAH1239271.1"/>
    <property type="molecule type" value="Genomic_DNA"/>
</dbReference>
<keyword evidence="3" id="KW-0732">Signal</keyword>